<gene>
    <name evidence="2" type="ORF">U2I54_13565</name>
</gene>
<dbReference type="InterPro" id="IPR036166">
    <property type="entry name" value="YxeA-like_sf"/>
</dbReference>
<evidence type="ECO:0000313" key="2">
    <source>
        <dbReference type="EMBL" id="MDZ5608097.1"/>
    </source>
</evidence>
<dbReference type="PROSITE" id="PS51257">
    <property type="entry name" value="PROKAR_LIPOPROTEIN"/>
    <property type="match status" value="1"/>
</dbReference>
<keyword evidence="1" id="KW-0472">Membrane</keyword>
<protein>
    <submittedName>
        <fullName evidence="2">YxeA family protein</fullName>
    </submittedName>
</protein>
<comment type="caution">
    <text evidence="2">The sequence shown here is derived from an EMBL/GenBank/DDBJ whole genome shotgun (WGS) entry which is preliminary data.</text>
</comment>
<dbReference type="Pfam" id="PF06486">
    <property type="entry name" value="DUF1093"/>
    <property type="match status" value="1"/>
</dbReference>
<dbReference type="Proteomes" id="UP001291930">
    <property type="component" value="Unassembled WGS sequence"/>
</dbReference>
<dbReference type="NCBIfam" id="TIGR01655">
    <property type="entry name" value="yxeA_fam"/>
    <property type="match status" value="1"/>
</dbReference>
<dbReference type="Gene3D" id="2.40.50.480">
    <property type="match status" value="1"/>
</dbReference>
<proteinExistence type="predicted"/>
<dbReference type="PANTHER" id="PTHR36433">
    <property type="entry name" value="HYPOTHETICAL CYTOSOLIC PROTEIN"/>
    <property type="match status" value="1"/>
</dbReference>
<name>A0ABU5JYD6_9BACI</name>
<feature type="transmembrane region" description="Helical" evidence="1">
    <location>
        <begin position="6"/>
        <end position="24"/>
    </location>
</feature>
<dbReference type="PANTHER" id="PTHR36433:SF2">
    <property type="entry name" value="YXEA FAMILY PROTEIN"/>
    <property type="match status" value="1"/>
</dbReference>
<keyword evidence="3" id="KW-1185">Reference proteome</keyword>
<keyword evidence="1" id="KW-0812">Transmembrane</keyword>
<accession>A0ABU5JYD6</accession>
<dbReference type="SUPFAM" id="SSF159121">
    <property type="entry name" value="BC4932-like"/>
    <property type="match status" value="1"/>
</dbReference>
<evidence type="ECO:0000313" key="3">
    <source>
        <dbReference type="Proteomes" id="UP001291930"/>
    </source>
</evidence>
<keyword evidence="1" id="KW-1133">Transmembrane helix</keyword>
<organism evidence="2 3">
    <name type="scientific">Bacillus bingmayongensis</name>
    <dbReference type="NCBI Taxonomy" id="1150157"/>
    <lineage>
        <taxon>Bacteria</taxon>
        <taxon>Bacillati</taxon>
        <taxon>Bacillota</taxon>
        <taxon>Bacilli</taxon>
        <taxon>Bacillales</taxon>
        <taxon>Bacillaceae</taxon>
        <taxon>Bacillus</taxon>
    </lineage>
</organism>
<sequence>MKRYVVLISIMVIFSTMLVGCGNINNMINRTGKDVYYVQLTQEPKKETKRTREGHVVDDYDYSLPGFDEKGIEKKIEFTEHRKLRNDAFLRIYHSDDSGVTSWEEVQIDDLPTKVKEKLSVK</sequence>
<evidence type="ECO:0000256" key="1">
    <source>
        <dbReference type="SAM" id="Phobius"/>
    </source>
</evidence>
<dbReference type="EMBL" id="JAXOVW010000026">
    <property type="protein sequence ID" value="MDZ5608097.1"/>
    <property type="molecule type" value="Genomic_DNA"/>
</dbReference>
<dbReference type="InterPro" id="IPR006542">
    <property type="entry name" value="DUF1093"/>
</dbReference>
<reference evidence="3" key="1">
    <citation type="submission" date="2023-11" db="EMBL/GenBank/DDBJ databases">
        <title>Genome Sequence of Bacillus pseudomycoides stain BUPM19.</title>
        <authorList>
            <person name="Farhat A."/>
        </authorList>
    </citation>
    <scope>NUCLEOTIDE SEQUENCE [LARGE SCALE GENOMIC DNA]</scope>
    <source>
        <strain evidence="3">BUPM19</strain>
    </source>
</reference>
<dbReference type="RefSeq" id="WP_374218013.1">
    <property type="nucleotide sequence ID" value="NZ_JAXOVW010000026.1"/>
</dbReference>